<gene>
    <name evidence="12 17" type="primary">serS</name>
    <name evidence="17" type="ORF">H7965_09715</name>
</gene>
<comment type="subcellular location">
    <subcellularLocation>
        <location evidence="1 12">Cytoplasm</location>
    </subcellularLocation>
</comment>
<dbReference type="Pfam" id="PF00587">
    <property type="entry name" value="tRNA-synt_2b"/>
    <property type="match status" value="1"/>
</dbReference>
<evidence type="ECO:0000256" key="5">
    <source>
        <dbReference type="ARBA" id="ARBA00022598"/>
    </source>
</evidence>
<comment type="catalytic activity">
    <reaction evidence="11 12">
        <text>tRNA(Ser) + L-serine + ATP = L-seryl-tRNA(Ser) + AMP + diphosphate + H(+)</text>
        <dbReference type="Rhea" id="RHEA:12292"/>
        <dbReference type="Rhea" id="RHEA-COMP:9669"/>
        <dbReference type="Rhea" id="RHEA-COMP:9703"/>
        <dbReference type="ChEBI" id="CHEBI:15378"/>
        <dbReference type="ChEBI" id="CHEBI:30616"/>
        <dbReference type="ChEBI" id="CHEBI:33019"/>
        <dbReference type="ChEBI" id="CHEBI:33384"/>
        <dbReference type="ChEBI" id="CHEBI:78442"/>
        <dbReference type="ChEBI" id="CHEBI:78533"/>
        <dbReference type="ChEBI" id="CHEBI:456215"/>
        <dbReference type="EC" id="6.1.1.11"/>
    </reaction>
</comment>
<evidence type="ECO:0000256" key="9">
    <source>
        <dbReference type="ARBA" id="ARBA00023146"/>
    </source>
</evidence>
<proteinExistence type="inferred from homology"/>
<feature type="binding site" evidence="12">
    <location>
        <position position="383"/>
    </location>
    <ligand>
        <name>L-serine</name>
        <dbReference type="ChEBI" id="CHEBI:33384"/>
    </ligand>
</feature>
<dbReference type="PRINTS" id="PR00981">
    <property type="entry name" value="TRNASYNTHSER"/>
</dbReference>
<keyword evidence="8 12" id="KW-0648">Protein biosynthesis</keyword>
<dbReference type="PIRSF" id="PIRSF001529">
    <property type="entry name" value="Ser-tRNA-synth_IIa"/>
    <property type="match status" value="1"/>
</dbReference>
<evidence type="ECO:0000256" key="11">
    <source>
        <dbReference type="ARBA" id="ARBA00048823"/>
    </source>
</evidence>
<dbReference type="Gene3D" id="3.30.930.10">
    <property type="entry name" value="Bira Bifunctional Protein, Domain 2"/>
    <property type="match status" value="1"/>
</dbReference>
<evidence type="ECO:0000256" key="1">
    <source>
        <dbReference type="ARBA" id="ARBA00004496"/>
    </source>
</evidence>
<feature type="domain" description="Aminoacyl-transfer RNA synthetases class-II family profile" evidence="16">
    <location>
        <begin position="171"/>
        <end position="408"/>
    </location>
</feature>
<dbReference type="InterPro" id="IPR002314">
    <property type="entry name" value="aa-tRNA-synt_IIb"/>
</dbReference>
<dbReference type="InterPro" id="IPR042103">
    <property type="entry name" value="SerRS_1_N_sf"/>
</dbReference>
<evidence type="ECO:0000256" key="6">
    <source>
        <dbReference type="ARBA" id="ARBA00022741"/>
    </source>
</evidence>
<evidence type="ECO:0000313" key="18">
    <source>
        <dbReference type="Proteomes" id="UP000600101"/>
    </source>
</evidence>
<keyword evidence="6 12" id="KW-0547">Nucleotide-binding</keyword>
<dbReference type="NCBIfam" id="TIGR00414">
    <property type="entry name" value="serS"/>
    <property type="match status" value="1"/>
</dbReference>
<dbReference type="PANTHER" id="PTHR43697:SF1">
    <property type="entry name" value="SERINE--TRNA LIGASE"/>
    <property type="match status" value="1"/>
</dbReference>
<dbReference type="PROSITE" id="PS50862">
    <property type="entry name" value="AA_TRNA_LIGASE_II"/>
    <property type="match status" value="1"/>
</dbReference>
<comment type="domain">
    <text evidence="12">Consists of two distinct domains, a catalytic core and a N-terminal extension that is involved in tRNA binding.</text>
</comment>
<evidence type="ECO:0000259" key="16">
    <source>
        <dbReference type="PROSITE" id="PS50862"/>
    </source>
</evidence>
<dbReference type="CDD" id="cd00770">
    <property type="entry name" value="SerRS_core"/>
    <property type="match status" value="1"/>
</dbReference>
<dbReference type="PANTHER" id="PTHR43697">
    <property type="entry name" value="SERYL-TRNA SYNTHETASE"/>
    <property type="match status" value="1"/>
</dbReference>
<dbReference type="InterPro" id="IPR033729">
    <property type="entry name" value="SerRS_core"/>
</dbReference>
<feature type="binding site" evidence="13">
    <location>
        <position position="260"/>
    </location>
    <ligand>
        <name>L-serine</name>
        <dbReference type="ChEBI" id="CHEBI:33384"/>
    </ligand>
</feature>
<protein>
    <recommendedName>
        <fullName evidence="12">Serine--tRNA ligase</fullName>
        <ecNumber evidence="12">6.1.1.11</ecNumber>
    </recommendedName>
    <alternativeName>
        <fullName evidence="12">Seryl-tRNA synthetase</fullName>
        <shortName evidence="12">SerRS</shortName>
    </alternativeName>
    <alternativeName>
        <fullName evidence="12">Seryl-tRNA(Ser/Sec) synthetase</fullName>
    </alternativeName>
</protein>
<comment type="pathway">
    <text evidence="2 12">Aminoacyl-tRNA biosynthesis; selenocysteinyl-tRNA(Sec) biosynthesis; L-seryl-tRNA(Sec) from L-serine and tRNA(Sec): step 1/1.</text>
</comment>
<dbReference type="InterPro" id="IPR006195">
    <property type="entry name" value="aa-tRNA-synth_II"/>
</dbReference>
<comment type="caution">
    <text evidence="17">The sequence shown here is derived from an EMBL/GenBank/DDBJ whole genome shotgun (WGS) entry which is preliminary data.</text>
</comment>
<evidence type="ECO:0000256" key="14">
    <source>
        <dbReference type="PIRSR" id="PIRSR001529-2"/>
    </source>
</evidence>
<keyword evidence="9 12" id="KW-0030">Aminoacyl-tRNA synthetase</keyword>
<accession>A0A9X0QXC0</accession>
<evidence type="ECO:0000256" key="10">
    <source>
        <dbReference type="ARBA" id="ARBA00047929"/>
    </source>
</evidence>
<keyword evidence="4 12" id="KW-0963">Cytoplasm</keyword>
<dbReference type="GO" id="GO:0006434">
    <property type="term" value="P:seryl-tRNA aminoacylation"/>
    <property type="evidence" value="ECO:0007669"/>
    <property type="project" value="UniProtKB-UniRule"/>
</dbReference>
<dbReference type="AlphaFoldDB" id="A0A9X0QXC0"/>
<dbReference type="GO" id="GO:0016260">
    <property type="term" value="P:selenocysteine biosynthetic process"/>
    <property type="evidence" value="ECO:0007669"/>
    <property type="project" value="UniProtKB-UniRule"/>
</dbReference>
<feature type="binding site" evidence="13">
    <location>
        <position position="381"/>
    </location>
    <ligand>
        <name>L-serine</name>
        <dbReference type="ChEBI" id="CHEBI:33384"/>
    </ligand>
</feature>
<keyword evidence="18" id="KW-1185">Reference proteome</keyword>
<dbReference type="Gene3D" id="1.10.287.40">
    <property type="entry name" value="Serine-tRNA synthetase, tRNA binding domain"/>
    <property type="match status" value="1"/>
</dbReference>
<name>A0A9X0QXC0_9PROT</name>
<dbReference type="InterPro" id="IPR045864">
    <property type="entry name" value="aa-tRNA-synth_II/BPL/LPL"/>
</dbReference>
<dbReference type="GO" id="GO:0005524">
    <property type="term" value="F:ATP binding"/>
    <property type="evidence" value="ECO:0007669"/>
    <property type="project" value="UniProtKB-UniRule"/>
</dbReference>
<evidence type="ECO:0000256" key="7">
    <source>
        <dbReference type="ARBA" id="ARBA00022840"/>
    </source>
</evidence>
<comment type="function">
    <text evidence="12">Catalyzes the attachment of serine to tRNA(Ser). Is also able to aminoacylate tRNA(Sec) with serine, to form the misacylated tRNA L-seryl-tRNA(Sec), which will be further converted into selenocysteinyl-tRNA(Sec).</text>
</comment>
<evidence type="ECO:0000256" key="4">
    <source>
        <dbReference type="ARBA" id="ARBA00022490"/>
    </source>
</evidence>
<comment type="similarity">
    <text evidence="3 12">Belongs to the class-II aminoacyl-tRNA synthetase family. Type-1 seryl-tRNA synthetase subfamily.</text>
</comment>
<feature type="binding site" evidence="13">
    <location>
        <position position="229"/>
    </location>
    <ligand>
        <name>L-serine</name>
        <dbReference type="ChEBI" id="CHEBI:33384"/>
    </ligand>
</feature>
<evidence type="ECO:0000256" key="13">
    <source>
        <dbReference type="PIRSR" id="PIRSR001529-1"/>
    </source>
</evidence>
<organism evidence="17 18">
    <name type="scientific">Siccirubricoccus deserti</name>
    <dbReference type="NCBI Taxonomy" id="2013562"/>
    <lineage>
        <taxon>Bacteria</taxon>
        <taxon>Pseudomonadati</taxon>
        <taxon>Pseudomonadota</taxon>
        <taxon>Alphaproteobacteria</taxon>
        <taxon>Acetobacterales</taxon>
        <taxon>Roseomonadaceae</taxon>
        <taxon>Siccirubricoccus</taxon>
    </lineage>
</organism>
<evidence type="ECO:0000256" key="12">
    <source>
        <dbReference type="HAMAP-Rule" id="MF_00176"/>
    </source>
</evidence>
<reference evidence="17" key="1">
    <citation type="submission" date="2020-08" db="EMBL/GenBank/DDBJ databases">
        <authorList>
            <person name="Hu Y."/>
            <person name="Nguyen S.V."/>
            <person name="Li F."/>
            <person name="Fanning S."/>
        </authorList>
    </citation>
    <scope>NUCLEOTIDE SEQUENCE</scope>
    <source>
        <strain evidence="17">SYSU D8009</strain>
    </source>
</reference>
<dbReference type="InterPro" id="IPR015866">
    <property type="entry name" value="Ser-tRNA-synth_1_N"/>
</dbReference>
<dbReference type="Pfam" id="PF02403">
    <property type="entry name" value="Seryl_tRNA_N"/>
    <property type="match status" value="1"/>
</dbReference>
<sequence length="424" mass="46551">MHDIRLVRQDPEGFDAAMARRGLEPVARQLVAQDASRRAALQAFEAKQARRNALAREIGQAKRSGTDSSALEAEGAALRDEIAALEAEAQALDAAMKGVLEGYPNILDADVPEGRDESANVVLHQHGEPSRPDFTPRQHFEIGEALGLMDFASAAKLAGSRFTVLRGALARLERALGQWMLNLHTEQHGYVEHTVPYLVNAATVYGTGQLPKFEEDLFRTTDGRYLIPTAEVPLTNLARDEIIPEAALPYRFTALTPCFRSEAGSAGRDTRGMLRQHQFQKVELVSITRPQDSDAEHERMTGCAERVLTELGLVWRRVFLCAGDTGFGAARTYDLEVWLPGQQAWREISSCSNCRDFQARRMNARMKPAEGKGNLLLHTLNGSGVAVGRALIAVLETHQQADGSVLIPEVLMHWMGGAERIGPA</sequence>
<evidence type="ECO:0000256" key="3">
    <source>
        <dbReference type="ARBA" id="ARBA00010728"/>
    </source>
</evidence>
<dbReference type="HAMAP" id="MF_00176">
    <property type="entry name" value="Ser_tRNA_synth_type1"/>
    <property type="match status" value="1"/>
</dbReference>
<dbReference type="EMBL" id="JACOMF010000008">
    <property type="protein sequence ID" value="MBC4015605.1"/>
    <property type="molecule type" value="Genomic_DNA"/>
</dbReference>
<feature type="coiled-coil region" evidence="15">
    <location>
        <begin position="68"/>
        <end position="95"/>
    </location>
</feature>
<dbReference type="GO" id="GO:0005737">
    <property type="term" value="C:cytoplasm"/>
    <property type="evidence" value="ECO:0007669"/>
    <property type="project" value="UniProtKB-SubCell"/>
</dbReference>
<comment type="caution">
    <text evidence="12">Lacks conserved residue(s) required for the propagation of feature annotation.</text>
</comment>
<dbReference type="GO" id="GO:0004828">
    <property type="term" value="F:serine-tRNA ligase activity"/>
    <property type="evidence" value="ECO:0007669"/>
    <property type="project" value="UniProtKB-UniRule"/>
</dbReference>
<evidence type="ECO:0000256" key="8">
    <source>
        <dbReference type="ARBA" id="ARBA00022917"/>
    </source>
</evidence>
<dbReference type="InterPro" id="IPR010978">
    <property type="entry name" value="tRNA-bd_arm"/>
</dbReference>
<keyword evidence="15" id="KW-0175">Coiled coil</keyword>
<dbReference type="InterPro" id="IPR002317">
    <property type="entry name" value="Ser-tRNA-ligase_type_1"/>
</dbReference>
<evidence type="ECO:0000256" key="2">
    <source>
        <dbReference type="ARBA" id="ARBA00005045"/>
    </source>
</evidence>
<feature type="binding site" evidence="12 13">
    <location>
        <position position="283"/>
    </location>
    <ligand>
        <name>L-serine</name>
        <dbReference type="ChEBI" id="CHEBI:33384"/>
    </ligand>
</feature>
<dbReference type="EC" id="6.1.1.11" evidence="12"/>
<keyword evidence="5 12" id="KW-0436">Ligase</keyword>
<dbReference type="RefSeq" id="WP_186770371.1">
    <property type="nucleotide sequence ID" value="NZ_JACOMF010000008.1"/>
</dbReference>
<evidence type="ECO:0000313" key="17">
    <source>
        <dbReference type="EMBL" id="MBC4015605.1"/>
    </source>
</evidence>
<feature type="binding site" evidence="12 14">
    <location>
        <begin position="260"/>
        <end position="262"/>
    </location>
    <ligand>
        <name>ATP</name>
        <dbReference type="ChEBI" id="CHEBI:30616"/>
    </ligand>
</feature>
<keyword evidence="7 12" id="KW-0067">ATP-binding</keyword>
<dbReference type="SUPFAM" id="SSF46589">
    <property type="entry name" value="tRNA-binding arm"/>
    <property type="match status" value="1"/>
</dbReference>
<feature type="binding site" evidence="12 14">
    <location>
        <begin position="347"/>
        <end position="350"/>
    </location>
    <ligand>
        <name>ATP</name>
        <dbReference type="ChEBI" id="CHEBI:30616"/>
    </ligand>
</feature>
<comment type="subunit">
    <text evidence="12">Homodimer. The tRNA molecule binds across the dimer.</text>
</comment>
<comment type="catalytic activity">
    <reaction evidence="10 12">
        <text>tRNA(Sec) + L-serine + ATP = L-seryl-tRNA(Sec) + AMP + diphosphate + H(+)</text>
        <dbReference type="Rhea" id="RHEA:42580"/>
        <dbReference type="Rhea" id="RHEA-COMP:9742"/>
        <dbReference type="Rhea" id="RHEA-COMP:10128"/>
        <dbReference type="ChEBI" id="CHEBI:15378"/>
        <dbReference type="ChEBI" id="CHEBI:30616"/>
        <dbReference type="ChEBI" id="CHEBI:33019"/>
        <dbReference type="ChEBI" id="CHEBI:33384"/>
        <dbReference type="ChEBI" id="CHEBI:78442"/>
        <dbReference type="ChEBI" id="CHEBI:78533"/>
        <dbReference type="ChEBI" id="CHEBI:456215"/>
        <dbReference type="EC" id="6.1.1.11"/>
    </reaction>
</comment>
<dbReference type="SUPFAM" id="SSF55681">
    <property type="entry name" value="Class II aaRS and biotin synthetases"/>
    <property type="match status" value="1"/>
</dbReference>
<dbReference type="Proteomes" id="UP000600101">
    <property type="component" value="Unassembled WGS sequence"/>
</dbReference>
<feature type="binding site" evidence="12">
    <location>
        <begin position="229"/>
        <end position="231"/>
    </location>
    <ligand>
        <name>L-serine</name>
        <dbReference type="ChEBI" id="CHEBI:33384"/>
    </ligand>
</feature>
<evidence type="ECO:0000256" key="15">
    <source>
        <dbReference type="SAM" id="Coils"/>
    </source>
</evidence>